<dbReference type="CDD" id="cd04678">
    <property type="entry name" value="NUDIX_MTH2_Nudt15"/>
    <property type="match status" value="1"/>
</dbReference>
<proteinExistence type="predicted"/>
<organism evidence="3 5">
    <name type="scientific">Vreelandella boliviensis LC1</name>
    <dbReference type="NCBI Taxonomy" id="1072583"/>
    <lineage>
        <taxon>Bacteria</taxon>
        <taxon>Pseudomonadati</taxon>
        <taxon>Pseudomonadota</taxon>
        <taxon>Gammaproteobacteria</taxon>
        <taxon>Oceanospirillales</taxon>
        <taxon>Halomonadaceae</taxon>
        <taxon>Vreelandella</taxon>
    </lineage>
</organism>
<dbReference type="SUPFAM" id="SSF55811">
    <property type="entry name" value="Nudix"/>
    <property type="match status" value="1"/>
</dbReference>
<dbReference type="STRING" id="1072583.KUC_1694"/>
<dbReference type="AlphaFoldDB" id="A0A265E1I4"/>
<protein>
    <submittedName>
        <fullName evidence="4">NUDIX domain-containing protein</fullName>
    </submittedName>
    <submittedName>
        <fullName evidence="3">Nudix hydrolase 1</fullName>
    </submittedName>
</protein>
<accession>A0A265E1I4</accession>
<dbReference type="InterPro" id="IPR000086">
    <property type="entry name" value="NUDIX_hydrolase_dom"/>
</dbReference>
<dbReference type="PROSITE" id="PS51462">
    <property type="entry name" value="NUDIX"/>
    <property type="match status" value="1"/>
</dbReference>
<evidence type="ECO:0000259" key="2">
    <source>
        <dbReference type="PROSITE" id="PS51462"/>
    </source>
</evidence>
<dbReference type="PANTHER" id="PTHR16099">
    <property type="entry name" value="8-OXO-DGTP DIPHOSPHATES NUDT15"/>
    <property type="match status" value="1"/>
</dbReference>
<dbReference type="InterPro" id="IPR020476">
    <property type="entry name" value="Nudix_hydrolase"/>
</dbReference>
<keyword evidence="1 3" id="KW-0378">Hydrolase</keyword>
<dbReference type="Gene3D" id="3.90.79.10">
    <property type="entry name" value="Nucleoside Triphosphate Pyrophosphohydrolase"/>
    <property type="match status" value="1"/>
</dbReference>
<reference evidence="4 6" key="2">
    <citation type="submission" date="2017-07" db="EMBL/GenBank/DDBJ databases">
        <title>Shotgun whole genome sequences of three halophilic bacterial isolates.</title>
        <authorList>
            <person name="Pozzo T."/>
            <person name="Higdon S.M."/>
            <person name="Quillaguaman J."/>
        </authorList>
    </citation>
    <scope>NUCLEOTIDE SEQUENCE [LARGE SCALE GENOMIC DNA]</scope>
    <source>
        <strain evidence="4 6">LC1</strain>
    </source>
</reference>
<dbReference type="Proteomes" id="UP000216538">
    <property type="component" value="Unassembled WGS sequence"/>
</dbReference>
<evidence type="ECO:0000313" key="4">
    <source>
        <dbReference type="EMBL" id="OZT75431.1"/>
    </source>
</evidence>
<feature type="domain" description="Nudix hydrolase" evidence="2">
    <location>
        <begin position="10"/>
        <end position="140"/>
    </location>
</feature>
<reference evidence="3 5" key="1">
    <citation type="submission" date="2011-10" db="EMBL/GenBank/DDBJ databases">
        <authorList>
            <person name="Quillaguamn J."/>
            <person name="Guzmn D."/>
            <person name="Balderrama-Subieta A."/>
            <person name="Cardona-Ortuo C."/>
            <person name="Guevara-Martnez M."/>
            <person name="Callisaya-Quispe N."/>
        </authorList>
    </citation>
    <scope>NUCLEOTIDE SEQUENCE [LARGE SCALE GENOMIC DNA]</scope>
    <source>
        <strain evidence="3 5">LC1</strain>
    </source>
</reference>
<name>A0A265E1I4_9GAMM</name>
<dbReference type="PRINTS" id="PR00502">
    <property type="entry name" value="NUDIXFAMILY"/>
</dbReference>
<dbReference type="Pfam" id="PF00293">
    <property type="entry name" value="NUDIX"/>
    <property type="match status" value="1"/>
</dbReference>
<evidence type="ECO:0000313" key="3">
    <source>
        <dbReference type="EMBL" id="EHJ94735.1"/>
    </source>
</evidence>
<evidence type="ECO:0000313" key="6">
    <source>
        <dbReference type="Proteomes" id="UP000216538"/>
    </source>
</evidence>
<dbReference type="EMBL" id="JH393257">
    <property type="protein sequence ID" value="EHJ94735.1"/>
    <property type="molecule type" value="Genomic_DNA"/>
</dbReference>
<dbReference type="EMBL" id="NPEY01000002">
    <property type="protein sequence ID" value="OZT75431.1"/>
    <property type="molecule type" value="Genomic_DNA"/>
</dbReference>
<evidence type="ECO:0000256" key="1">
    <source>
        <dbReference type="ARBA" id="ARBA00022801"/>
    </source>
</evidence>
<gene>
    <name evidence="4" type="ORF">CE457_03295</name>
    <name evidence="3" type="ORF">KUC_1694</name>
</gene>
<dbReference type="InterPro" id="IPR015797">
    <property type="entry name" value="NUDIX_hydrolase-like_dom_sf"/>
</dbReference>
<keyword evidence="6" id="KW-1185">Reference proteome</keyword>
<evidence type="ECO:0000313" key="5">
    <source>
        <dbReference type="Proteomes" id="UP000005756"/>
    </source>
</evidence>
<dbReference type="OrthoDB" id="9804442at2"/>
<sequence length="155" mass="16544">MGVMMDNIGQPVIGVGAILVRPDGAVLLGYRDKPGESPSWCLPGGHVDAGESFKTAAVREIAEETSISELQRPQLLAITQNLNSAASVVTGAVLANVEQDAEALVLEPDVFTQWRWFSPGAFPTPLFPASQAVLAHWQGHELPTGWLTYPIALAE</sequence>
<dbReference type="GO" id="GO:0016787">
    <property type="term" value="F:hydrolase activity"/>
    <property type="evidence" value="ECO:0007669"/>
    <property type="project" value="UniProtKB-KW"/>
</dbReference>
<dbReference type="PANTHER" id="PTHR16099:SF5">
    <property type="entry name" value="NUCLEOTIDE TRIPHOSPHATE DIPHOSPHATASE NUDT15"/>
    <property type="match status" value="1"/>
</dbReference>
<dbReference type="Proteomes" id="UP000005756">
    <property type="component" value="Unassembled WGS sequence"/>
</dbReference>